<dbReference type="EMBL" id="JBHLWO010000002">
    <property type="protein sequence ID" value="MFC0319722.1"/>
    <property type="molecule type" value="Genomic_DNA"/>
</dbReference>
<name>A0ABV6HLH6_9SPHI</name>
<organism evidence="1 2">
    <name type="scientific">Olivibacter oleidegradans</name>
    <dbReference type="NCBI Taxonomy" id="760123"/>
    <lineage>
        <taxon>Bacteria</taxon>
        <taxon>Pseudomonadati</taxon>
        <taxon>Bacteroidota</taxon>
        <taxon>Sphingobacteriia</taxon>
        <taxon>Sphingobacteriales</taxon>
        <taxon>Sphingobacteriaceae</taxon>
        <taxon>Olivibacter</taxon>
    </lineage>
</organism>
<reference evidence="1 2" key="1">
    <citation type="submission" date="2024-09" db="EMBL/GenBank/DDBJ databases">
        <authorList>
            <person name="Sun Q."/>
            <person name="Mori K."/>
        </authorList>
    </citation>
    <scope>NUCLEOTIDE SEQUENCE [LARGE SCALE GENOMIC DNA]</scope>
    <source>
        <strain evidence="1 2">CCM 7765</strain>
    </source>
</reference>
<protein>
    <submittedName>
        <fullName evidence="1">Uncharacterized protein</fullName>
    </submittedName>
</protein>
<accession>A0ABV6HLH6</accession>
<sequence length="74" mass="8739">MNQVLIFKTSVNAQKHVQQVAALFKSIKLIKQWSFDLDDCDRVLRVVSLNVRPEMIENLLRTEGIYCEHMEYEL</sequence>
<evidence type="ECO:0000313" key="2">
    <source>
        <dbReference type="Proteomes" id="UP001589774"/>
    </source>
</evidence>
<gene>
    <name evidence="1" type="ORF">ACFFI0_15475</name>
</gene>
<dbReference type="RefSeq" id="WP_013667284.1">
    <property type="nucleotide sequence ID" value="NZ_JBHLWO010000002.1"/>
</dbReference>
<keyword evidence="2" id="KW-1185">Reference proteome</keyword>
<comment type="caution">
    <text evidence="1">The sequence shown here is derived from an EMBL/GenBank/DDBJ whole genome shotgun (WGS) entry which is preliminary data.</text>
</comment>
<dbReference type="Proteomes" id="UP001589774">
    <property type="component" value="Unassembled WGS sequence"/>
</dbReference>
<proteinExistence type="predicted"/>
<evidence type="ECO:0000313" key="1">
    <source>
        <dbReference type="EMBL" id="MFC0319722.1"/>
    </source>
</evidence>